<dbReference type="PANTHER" id="PTHR10606:SF44">
    <property type="entry name" value="6-PHOSPHOFRUCTO 2-KINASE_FRUCTOSE 2,6-BISPHOSPHATASE LONG FORM"/>
    <property type="match status" value="1"/>
</dbReference>
<dbReference type="GO" id="GO:0005829">
    <property type="term" value="C:cytosol"/>
    <property type="evidence" value="ECO:0007669"/>
    <property type="project" value="TreeGrafter"/>
</dbReference>
<keyword evidence="4" id="KW-0378">Hydrolase</keyword>
<evidence type="ECO:0000256" key="7">
    <source>
        <dbReference type="SAM" id="MobiDB-lite"/>
    </source>
</evidence>
<feature type="compositionally biased region" description="Basic residues" evidence="7">
    <location>
        <begin position="59"/>
        <end position="75"/>
    </location>
</feature>
<dbReference type="EC" id="3.1.3.46" evidence="2"/>
<dbReference type="PANTHER" id="PTHR10606">
    <property type="entry name" value="6-PHOSPHOFRUCTO-2-KINASE/FRUCTOSE-2,6-BISPHOSPHATASE"/>
    <property type="match status" value="1"/>
</dbReference>
<feature type="compositionally biased region" description="Polar residues" evidence="7">
    <location>
        <begin position="150"/>
        <end position="161"/>
    </location>
</feature>
<feature type="compositionally biased region" description="Polar residues" evidence="7">
    <location>
        <begin position="1"/>
        <end position="13"/>
    </location>
</feature>
<comment type="similarity">
    <text evidence="1">In the C-terminal section; belongs to the phosphoglycerate mutase family.</text>
</comment>
<dbReference type="OrthoDB" id="267323at2759"/>
<feature type="binding site" evidence="6">
    <location>
        <position position="480"/>
    </location>
    <ligand>
        <name>substrate</name>
    </ligand>
</feature>
<dbReference type="GO" id="GO:0004331">
    <property type="term" value="F:fructose-2,6-bisphosphate 2-phosphatase activity"/>
    <property type="evidence" value="ECO:0007669"/>
    <property type="project" value="UniProtKB-EC"/>
</dbReference>
<feature type="domain" description="6-phosphofructo-2-kinase" evidence="8">
    <location>
        <begin position="186"/>
        <end position="422"/>
    </location>
</feature>
<dbReference type="GO" id="GO:0005524">
    <property type="term" value="F:ATP binding"/>
    <property type="evidence" value="ECO:0007669"/>
    <property type="project" value="UniProtKB-KW"/>
</dbReference>
<dbReference type="FunFam" id="3.40.50.300:FF:000644">
    <property type="entry name" value="GpmB, Fructose-2,6-bisphosphatase"/>
    <property type="match status" value="1"/>
</dbReference>
<proteinExistence type="inferred from homology"/>
<protein>
    <recommendedName>
        <fullName evidence="2">fructose-2,6-bisphosphate 2-phosphatase</fullName>
        <ecNumber evidence="2">3.1.3.46</ecNumber>
    </recommendedName>
</protein>
<evidence type="ECO:0000256" key="5">
    <source>
        <dbReference type="ARBA" id="ARBA00022840"/>
    </source>
</evidence>
<dbReference type="Pfam" id="PF01591">
    <property type="entry name" value="6PF2K"/>
    <property type="match status" value="1"/>
</dbReference>
<dbReference type="InterPro" id="IPR003094">
    <property type="entry name" value="6Pfruct_kin"/>
</dbReference>
<evidence type="ECO:0000256" key="4">
    <source>
        <dbReference type="ARBA" id="ARBA00022801"/>
    </source>
</evidence>
<dbReference type="InterPro" id="IPR029033">
    <property type="entry name" value="His_PPase_superfam"/>
</dbReference>
<dbReference type="SMART" id="SM00855">
    <property type="entry name" value="PGAM"/>
    <property type="match status" value="1"/>
</dbReference>
<dbReference type="PIRSF" id="PIRSF000709">
    <property type="entry name" value="6PFK_2-Ptase"/>
    <property type="match status" value="1"/>
</dbReference>
<dbReference type="InterPro" id="IPR013079">
    <property type="entry name" value="6Phosfructo_kin"/>
</dbReference>
<dbReference type="EMBL" id="LAVV01014605">
    <property type="protein sequence ID" value="KNZ44594.1"/>
    <property type="molecule type" value="Genomic_DNA"/>
</dbReference>
<dbReference type="GO" id="GO:0006003">
    <property type="term" value="P:fructose 2,6-bisphosphate metabolic process"/>
    <property type="evidence" value="ECO:0007669"/>
    <property type="project" value="InterPro"/>
</dbReference>
<feature type="compositionally biased region" description="Low complexity" evidence="7">
    <location>
        <begin position="93"/>
        <end position="102"/>
    </location>
</feature>
<keyword evidence="10" id="KW-1185">Reference proteome</keyword>
<dbReference type="Pfam" id="PF00300">
    <property type="entry name" value="His_Phos_1"/>
    <property type="match status" value="1"/>
</dbReference>
<evidence type="ECO:0000313" key="9">
    <source>
        <dbReference type="EMBL" id="KNZ44594.1"/>
    </source>
</evidence>
<evidence type="ECO:0000256" key="2">
    <source>
        <dbReference type="ARBA" id="ARBA00013067"/>
    </source>
</evidence>
<keyword evidence="3" id="KW-0547">Nucleotide-binding</keyword>
<evidence type="ECO:0000256" key="3">
    <source>
        <dbReference type="ARBA" id="ARBA00022741"/>
    </source>
</evidence>
<evidence type="ECO:0000256" key="6">
    <source>
        <dbReference type="PIRSR" id="PIRSR613078-2"/>
    </source>
</evidence>
<feature type="region of interest" description="Disordered" evidence="7">
    <location>
        <begin position="625"/>
        <end position="657"/>
    </location>
</feature>
<name>A0A0L6U7S4_9BASI</name>
<comment type="caution">
    <text evidence="9">The sequence shown here is derived from an EMBL/GenBank/DDBJ whole genome shotgun (WGS) entry which is preliminary data.</text>
</comment>
<feature type="compositionally biased region" description="Pro residues" evidence="7">
    <location>
        <begin position="647"/>
        <end position="657"/>
    </location>
</feature>
<dbReference type="VEuPathDB" id="FungiDB:VP01_8g14"/>
<dbReference type="CDD" id="cd07067">
    <property type="entry name" value="HP_PGM_like"/>
    <property type="match status" value="1"/>
</dbReference>
<dbReference type="STRING" id="27349.A0A0L6U7S4"/>
<feature type="binding site" evidence="6">
    <location>
        <begin position="429"/>
        <end position="436"/>
    </location>
    <ligand>
        <name>substrate</name>
    </ligand>
</feature>
<keyword evidence="5" id="KW-0067">ATP-binding</keyword>
<dbReference type="GO" id="GO:0006000">
    <property type="term" value="P:fructose metabolic process"/>
    <property type="evidence" value="ECO:0007669"/>
    <property type="project" value="InterPro"/>
</dbReference>
<reference evidence="9 10" key="1">
    <citation type="submission" date="2015-08" db="EMBL/GenBank/DDBJ databases">
        <title>Next Generation Sequencing and Analysis of the Genome of Puccinia sorghi L Schw, the Causal Agent of Maize Common Rust.</title>
        <authorList>
            <person name="Rochi L."/>
            <person name="Burguener G."/>
            <person name="Darino M."/>
            <person name="Turjanski A."/>
            <person name="Kreff E."/>
            <person name="Dieguez M.J."/>
            <person name="Sacco F."/>
        </authorList>
    </citation>
    <scope>NUCLEOTIDE SEQUENCE [LARGE SCALE GENOMIC DNA]</scope>
    <source>
        <strain evidence="9 10">RO10H11247</strain>
    </source>
</reference>
<feature type="region of interest" description="Disordered" evidence="7">
    <location>
        <begin position="1"/>
        <end position="102"/>
    </location>
</feature>
<sequence>MTSSPASQTQDEQGSIAPQFLPSPLLQPRRSRSPHQIPLAQPRDPTPRGSSRTSASSSHTHRRNNRSVSTSHRKSPIIFPHARSSCHSSPRGNNSSLSRTSSLHSNFSEAAYRSSNCNSPITSPQPFSNLPNNSAAVNAAAATTPTTATSFQFSHQRSGQTKSRHPSFSFHGLEGKGSTGTHVQKPDYSEAKIVVAMVGLPARGKSYLSNKLQRYLKWLEFSVRVFNVGQHRRAKFKKIAKEVGLKEDQSANFFDPNNESARQVREQLAADCLESLIIWLKAGGNVGIHDATNTTKARRNAIVERVKKEKGISLIFLESICTDPAVIEANVDVKVASGDPDYDGQPKENAKADFLKRIAHYEANYETVDEPELSFCKVVNVGYEVTVNRIDNWKLNAYACVYFCSYLASRVAFYLMNLHISPRSIFFTRHGESQYNVEGKIGGDSYLSERGMEYAKALPKLMADAIGDTPLTVWTSTLKRTIQTAHDLPYPKLTWKSLDELDAGVCDGMTYEEIEEHYPEDYAERDDDKFNYRYRGGESYRDVVVRLEPVIMELERQENILIVCHQVGCLEMPLCLLVGQFSFRLAKFLPYLKIPLHTVIKLTPKAYGCDEQRFTLPIEAVDTTRPKPLKAGQPASVPKLDDSPSPSTRPPPNPSKS</sequence>
<dbReference type="Proteomes" id="UP000037035">
    <property type="component" value="Unassembled WGS sequence"/>
</dbReference>
<dbReference type="InterPro" id="IPR013078">
    <property type="entry name" value="His_Pase_superF_clade-1"/>
</dbReference>
<dbReference type="InterPro" id="IPR027417">
    <property type="entry name" value="P-loop_NTPase"/>
</dbReference>
<evidence type="ECO:0000259" key="8">
    <source>
        <dbReference type="Pfam" id="PF01591"/>
    </source>
</evidence>
<feature type="region of interest" description="Disordered" evidence="7">
    <location>
        <begin position="148"/>
        <end position="167"/>
    </location>
</feature>
<dbReference type="PRINTS" id="PR00991">
    <property type="entry name" value="6PFRUCTKNASE"/>
</dbReference>
<dbReference type="FunFam" id="3.40.50.1240:FF:000005">
    <property type="entry name" value="GpmB, Fructose-2,6-bisphosphatase"/>
    <property type="match status" value="1"/>
</dbReference>
<accession>A0A0L6U7S4</accession>
<dbReference type="SUPFAM" id="SSF53254">
    <property type="entry name" value="Phosphoglycerate mutase-like"/>
    <property type="match status" value="1"/>
</dbReference>
<dbReference type="Gene3D" id="3.40.50.1240">
    <property type="entry name" value="Phosphoglycerate mutase-like"/>
    <property type="match status" value="1"/>
</dbReference>
<dbReference type="SUPFAM" id="SSF52540">
    <property type="entry name" value="P-loop containing nucleoside triphosphate hydrolases"/>
    <property type="match status" value="1"/>
</dbReference>
<organism evidence="9 10">
    <name type="scientific">Puccinia sorghi</name>
    <dbReference type="NCBI Taxonomy" id="27349"/>
    <lineage>
        <taxon>Eukaryota</taxon>
        <taxon>Fungi</taxon>
        <taxon>Dikarya</taxon>
        <taxon>Basidiomycota</taxon>
        <taxon>Pucciniomycotina</taxon>
        <taxon>Pucciniomycetes</taxon>
        <taxon>Pucciniales</taxon>
        <taxon>Pucciniaceae</taxon>
        <taxon>Puccinia</taxon>
    </lineage>
</organism>
<dbReference type="Gene3D" id="3.40.50.300">
    <property type="entry name" value="P-loop containing nucleotide triphosphate hydrolases"/>
    <property type="match status" value="1"/>
</dbReference>
<evidence type="ECO:0000313" key="10">
    <source>
        <dbReference type="Proteomes" id="UP000037035"/>
    </source>
</evidence>
<evidence type="ECO:0000256" key="1">
    <source>
        <dbReference type="ARBA" id="ARBA00008408"/>
    </source>
</evidence>
<dbReference type="GO" id="GO:0003873">
    <property type="term" value="F:6-phosphofructo-2-kinase activity"/>
    <property type="evidence" value="ECO:0007669"/>
    <property type="project" value="InterPro"/>
</dbReference>
<gene>
    <name evidence="9" type="ORF">VP01_8g14</name>
</gene>
<dbReference type="AlphaFoldDB" id="A0A0L6U7S4"/>